<comment type="caution">
    <text evidence="2">The sequence shown here is derived from an EMBL/GenBank/DDBJ whole genome shotgun (WGS) entry which is preliminary data.</text>
</comment>
<sequence>MFPQSERHFLICLGNHGCPFPGFHFILHSLFHSLHVVSPSVVLSLVSLLNTKFLLKRTILSICTLVPNIIIITIVIIINHHHHRHHHHHCHHCPRHHHGHRKVMFIVFCHIRDIRFYKPYTYYMNNGILLLILRGIKLSPF</sequence>
<organism evidence="2 3">
    <name type="scientific">Rousettus aegyptiacus</name>
    <name type="common">Egyptian fruit bat</name>
    <name type="synonym">Pteropus aegyptiacus</name>
    <dbReference type="NCBI Taxonomy" id="9407"/>
    <lineage>
        <taxon>Eukaryota</taxon>
        <taxon>Metazoa</taxon>
        <taxon>Chordata</taxon>
        <taxon>Craniata</taxon>
        <taxon>Vertebrata</taxon>
        <taxon>Euteleostomi</taxon>
        <taxon>Mammalia</taxon>
        <taxon>Eutheria</taxon>
        <taxon>Laurasiatheria</taxon>
        <taxon>Chiroptera</taxon>
        <taxon>Yinpterochiroptera</taxon>
        <taxon>Pteropodoidea</taxon>
        <taxon>Pteropodidae</taxon>
        <taxon>Rousettinae</taxon>
        <taxon>Rousettus</taxon>
    </lineage>
</organism>
<dbReference type="AlphaFoldDB" id="A0A7J8IM29"/>
<dbReference type="EMBL" id="JACASE010000003">
    <property type="protein sequence ID" value="KAF6485634.1"/>
    <property type="molecule type" value="Genomic_DNA"/>
</dbReference>
<feature type="transmembrane region" description="Helical" evidence="1">
    <location>
        <begin position="25"/>
        <end position="46"/>
    </location>
</feature>
<accession>A0A7J8IM29</accession>
<keyword evidence="1" id="KW-0472">Membrane</keyword>
<dbReference type="Proteomes" id="UP000593571">
    <property type="component" value="Unassembled WGS sequence"/>
</dbReference>
<evidence type="ECO:0000313" key="3">
    <source>
        <dbReference type="Proteomes" id="UP000593571"/>
    </source>
</evidence>
<reference evidence="2 3" key="1">
    <citation type="journal article" date="2020" name="Nature">
        <title>Six reference-quality genomes reveal evolution of bat adaptations.</title>
        <authorList>
            <person name="Jebb D."/>
            <person name="Huang Z."/>
            <person name="Pippel M."/>
            <person name="Hughes G.M."/>
            <person name="Lavrichenko K."/>
            <person name="Devanna P."/>
            <person name="Winkler S."/>
            <person name="Jermiin L.S."/>
            <person name="Skirmuntt E.C."/>
            <person name="Katzourakis A."/>
            <person name="Burkitt-Gray L."/>
            <person name="Ray D.A."/>
            <person name="Sullivan K.A.M."/>
            <person name="Roscito J.G."/>
            <person name="Kirilenko B.M."/>
            <person name="Davalos L.M."/>
            <person name="Corthals A.P."/>
            <person name="Power M.L."/>
            <person name="Jones G."/>
            <person name="Ransome R.D."/>
            <person name="Dechmann D.K.N."/>
            <person name="Locatelli A.G."/>
            <person name="Puechmaille S.J."/>
            <person name="Fedrigo O."/>
            <person name="Jarvis E.D."/>
            <person name="Hiller M."/>
            <person name="Vernes S.C."/>
            <person name="Myers E.W."/>
            <person name="Teeling E.C."/>
        </authorList>
    </citation>
    <scope>NUCLEOTIDE SEQUENCE [LARGE SCALE GENOMIC DNA]</scope>
    <source>
        <strain evidence="2">MRouAeg1</strain>
        <tissue evidence="2">Muscle</tissue>
    </source>
</reference>
<keyword evidence="1" id="KW-1133">Transmembrane helix</keyword>
<keyword evidence="1" id="KW-0812">Transmembrane</keyword>
<evidence type="ECO:0000313" key="2">
    <source>
        <dbReference type="EMBL" id="KAF6485634.1"/>
    </source>
</evidence>
<evidence type="ECO:0000256" key="1">
    <source>
        <dbReference type="SAM" id="Phobius"/>
    </source>
</evidence>
<keyword evidence="3" id="KW-1185">Reference proteome</keyword>
<name>A0A7J8IM29_ROUAE</name>
<protein>
    <submittedName>
        <fullName evidence="2">Uncharacterized protein</fullName>
    </submittedName>
</protein>
<proteinExistence type="predicted"/>
<gene>
    <name evidence="2" type="ORF">HJG63_010769</name>
</gene>
<feature type="transmembrane region" description="Helical" evidence="1">
    <location>
        <begin position="58"/>
        <end position="78"/>
    </location>
</feature>